<feature type="domain" description="ATP synthase epsilon subunit C-terminal" evidence="11">
    <location>
        <begin position="87"/>
        <end position="131"/>
    </location>
</feature>
<evidence type="ECO:0000256" key="10">
    <source>
        <dbReference type="RuleBase" id="RU003656"/>
    </source>
</evidence>
<dbReference type="RefSeq" id="WP_028529607.1">
    <property type="nucleotide sequence ID" value="NZ_CABLBR010000029.1"/>
</dbReference>
<dbReference type="CDD" id="cd12152">
    <property type="entry name" value="F1-ATPase_delta"/>
    <property type="match status" value="1"/>
</dbReference>
<dbReference type="Pfam" id="PF00401">
    <property type="entry name" value="ATP-synt_DE"/>
    <property type="match status" value="1"/>
</dbReference>
<dbReference type="PANTHER" id="PTHR13822:SF10">
    <property type="entry name" value="ATP SYNTHASE EPSILON CHAIN, CHLOROPLASTIC"/>
    <property type="match status" value="1"/>
</dbReference>
<comment type="function">
    <text evidence="9">Produces ATP from ADP in the presence of a proton gradient across the membrane.</text>
</comment>
<evidence type="ECO:0000259" key="12">
    <source>
        <dbReference type="Pfam" id="PF02823"/>
    </source>
</evidence>
<dbReference type="NCBIfam" id="TIGR01216">
    <property type="entry name" value="ATP_synt_epsi"/>
    <property type="match status" value="1"/>
</dbReference>
<organism evidence="13 14">
    <name type="scientific">Ruminococcus gauvreauii</name>
    <dbReference type="NCBI Taxonomy" id="438033"/>
    <lineage>
        <taxon>Bacteria</taxon>
        <taxon>Bacillati</taxon>
        <taxon>Bacillota</taxon>
        <taxon>Clostridia</taxon>
        <taxon>Eubacteriales</taxon>
        <taxon>Oscillospiraceae</taxon>
        <taxon>Ruminococcus</taxon>
    </lineage>
</organism>
<dbReference type="InterPro" id="IPR036771">
    <property type="entry name" value="ATPsynth_dsu/esu_N"/>
</dbReference>
<keyword evidence="3 9" id="KW-0813">Transport</keyword>
<reference evidence="13" key="1">
    <citation type="journal article" date="2022" name="Cell">
        <title>Design, construction, and in vivo augmentation of a complex gut microbiome.</title>
        <authorList>
            <person name="Cheng A.G."/>
            <person name="Ho P.Y."/>
            <person name="Aranda-Diaz A."/>
            <person name="Jain S."/>
            <person name="Yu F.B."/>
            <person name="Meng X."/>
            <person name="Wang M."/>
            <person name="Iakiviak M."/>
            <person name="Nagashima K."/>
            <person name="Zhao A."/>
            <person name="Murugkar P."/>
            <person name="Patil A."/>
            <person name="Atabakhsh K."/>
            <person name="Weakley A."/>
            <person name="Yan J."/>
            <person name="Brumbaugh A.R."/>
            <person name="Higginbottom S."/>
            <person name="Dimas A."/>
            <person name="Shiver A.L."/>
            <person name="Deutschbauer A."/>
            <person name="Neff N."/>
            <person name="Sonnenburg J.L."/>
            <person name="Huang K.C."/>
            <person name="Fischbach M.A."/>
        </authorList>
    </citation>
    <scope>NUCLEOTIDE SEQUENCE</scope>
    <source>
        <strain evidence="13">DSM 19829</strain>
    </source>
</reference>
<dbReference type="SUPFAM" id="SSF51344">
    <property type="entry name" value="Epsilon subunit of F1F0-ATP synthase N-terminal domain"/>
    <property type="match status" value="1"/>
</dbReference>
<comment type="subcellular location">
    <subcellularLocation>
        <location evidence="1 9">Cell membrane</location>
        <topology evidence="1 9">Peripheral membrane protein</topology>
    </subcellularLocation>
</comment>
<keyword evidence="14" id="KW-1185">Reference proteome</keyword>
<keyword evidence="9" id="KW-0375">Hydrogen ion transport</keyword>
<keyword evidence="7 9" id="KW-0139">CF(1)</keyword>
<evidence type="ECO:0000256" key="6">
    <source>
        <dbReference type="ARBA" id="ARBA00023136"/>
    </source>
</evidence>
<evidence type="ECO:0000256" key="7">
    <source>
        <dbReference type="ARBA" id="ARBA00023196"/>
    </source>
</evidence>
<dbReference type="Pfam" id="PF02823">
    <property type="entry name" value="ATP-synt_DE_N"/>
    <property type="match status" value="1"/>
</dbReference>
<dbReference type="Gene3D" id="2.60.15.10">
    <property type="entry name" value="F0F1 ATP synthase delta/epsilon subunit, N-terminal"/>
    <property type="match status" value="1"/>
</dbReference>
<evidence type="ECO:0000256" key="8">
    <source>
        <dbReference type="ARBA" id="ARBA00023310"/>
    </source>
</evidence>
<evidence type="ECO:0000256" key="2">
    <source>
        <dbReference type="ARBA" id="ARBA00005712"/>
    </source>
</evidence>
<keyword evidence="6 9" id="KW-0472">Membrane</keyword>
<keyword evidence="5 9" id="KW-0406">Ion transport</keyword>
<evidence type="ECO:0000256" key="9">
    <source>
        <dbReference type="HAMAP-Rule" id="MF_00530"/>
    </source>
</evidence>
<sequence>MSTFRVSIIATDKVFYEGLVNILILPAMDGEAAVMAHHEDMVMAVVAGEMRFQTEDGNWTDVVVGTGFVQMINNRALVLVDTAERPEDIDIVRAREAKERAQEQLRQRQSLVEYYHTQASLARAMSRLKAASKHK</sequence>
<dbReference type="EMBL" id="CP102290">
    <property type="protein sequence ID" value="UWP60022.1"/>
    <property type="molecule type" value="Genomic_DNA"/>
</dbReference>
<evidence type="ECO:0000313" key="14">
    <source>
        <dbReference type="Proteomes" id="UP001060164"/>
    </source>
</evidence>
<evidence type="ECO:0000256" key="3">
    <source>
        <dbReference type="ARBA" id="ARBA00022448"/>
    </source>
</evidence>
<evidence type="ECO:0000259" key="11">
    <source>
        <dbReference type="Pfam" id="PF00401"/>
    </source>
</evidence>
<comment type="similarity">
    <text evidence="2 9 10">Belongs to the ATPase epsilon chain family.</text>
</comment>
<dbReference type="InterPro" id="IPR036794">
    <property type="entry name" value="ATP_F1_dsu/esu_C_sf"/>
</dbReference>
<dbReference type="PANTHER" id="PTHR13822">
    <property type="entry name" value="ATP SYNTHASE DELTA/EPSILON CHAIN"/>
    <property type="match status" value="1"/>
</dbReference>
<feature type="domain" description="ATP synthase F1 complex delta/epsilon subunit N-terminal" evidence="12">
    <location>
        <begin position="4"/>
        <end position="83"/>
    </location>
</feature>
<accession>A0ABY5VI86</accession>
<protein>
    <recommendedName>
        <fullName evidence="9">ATP synthase epsilon chain</fullName>
    </recommendedName>
    <alternativeName>
        <fullName evidence="9">ATP synthase F1 sector epsilon subunit</fullName>
    </alternativeName>
    <alternativeName>
        <fullName evidence="9">F-ATPase epsilon subunit</fullName>
    </alternativeName>
</protein>
<dbReference type="SUPFAM" id="SSF46604">
    <property type="entry name" value="Epsilon subunit of F1F0-ATP synthase C-terminal domain"/>
    <property type="match status" value="1"/>
</dbReference>
<dbReference type="Proteomes" id="UP001060164">
    <property type="component" value="Chromosome"/>
</dbReference>
<evidence type="ECO:0000256" key="5">
    <source>
        <dbReference type="ARBA" id="ARBA00023065"/>
    </source>
</evidence>
<dbReference type="HAMAP" id="MF_00530">
    <property type="entry name" value="ATP_synth_epsil_bac"/>
    <property type="match status" value="1"/>
</dbReference>
<evidence type="ECO:0000256" key="1">
    <source>
        <dbReference type="ARBA" id="ARBA00004202"/>
    </source>
</evidence>
<name>A0ABY5VI86_9FIRM</name>
<proteinExistence type="inferred from homology"/>
<keyword evidence="8 9" id="KW-0066">ATP synthesis</keyword>
<dbReference type="InterPro" id="IPR020547">
    <property type="entry name" value="ATP_synth_F1_esu_C"/>
</dbReference>
<dbReference type="Gene3D" id="1.20.5.440">
    <property type="entry name" value="ATP synthase delta/epsilon subunit, C-terminal domain"/>
    <property type="match status" value="1"/>
</dbReference>
<comment type="subunit">
    <text evidence="9 10">F-type ATPases have 2 components, CF(1) - the catalytic core - and CF(0) - the membrane proton channel. CF(1) has five subunits: alpha(3), beta(3), gamma(1), delta(1), epsilon(1). CF(0) has three main subunits: a, b and c.</text>
</comment>
<evidence type="ECO:0000313" key="13">
    <source>
        <dbReference type="EMBL" id="UWP60022.1"/>
    </source>
</evidence>
<evidence type="ECO:0000256" key="4">
    <source>
        <dbReference type="ARBA" id="ARBA00022475"/>
    </source>
</evidence>
<dbReference type="InterPro" id="IPR001469">
    <property type="entry name" value="ATP_synth_F1_dsu/esu"/>
</dbReference>
<keyword evidence="4 9" id="KW-1003">Cell membrane</keyword>
<gene>
    <name evidence="9 13" type="primary">atpC</name>
    <name evidence="13" type="ORF">NQ502_02900</name>
</gene>
<dbReference type="InterPro" id="IPR020546">
    <property type="entry name" value="ATP_synth_F1_dsu/esu_N"/>
</dbReference>